<evidence type="ECO:0000313" key="19">
    <source>
        <dbReference type="EMBL" id="KAB0379631.1"/>
    </source>
</evidence>
<dbReference type="PRINTS" id="PR00170">
    <property type="entry name" value="NACHANNEL"/>
</dbReference>
<protein>
    <recommendedName>
        <fullName evidence="14">Sodium channel protein</fullName>
    </recommendedName>
</protein>
<gene>
    <name evidence="19" type="ORF">FD755_007415</name>
</gene>
<comment type="subunit">
    <text evidence="13">The sodium channel formed by SCN7A is probably a heterooligomeric complex consisting of the ion conducting pore forming alpha subunit SCN7A and regulatory beta subunits such as SCN3B. Interacts with ATP1A1; activates ATP1A1 and thereby indirectly signals to nearby neurons to regulate sodium homeostasis.</text>
</comment>
<comment type="similarity">
    <text evidence="12">Belongs to the sodium channel (TC 1.A.1.10) family. SCN7A subfamily.</text>
</comment>
<feature type="transmembrane region" description="Helical" evidence="14">
    <location>
        <begin position="1342"/>
        <end position="1366"/>
    </location>
</feature>
<dbReference type="Gene3D" id="1.10.287.70">
    <property type="match status" value="4"/>
</dbReference>
<dbReference type="Gene3D" id="1.20.5.1190">
    <property type="entry name" value="iswi atpase"/>
    <property type="match status" value="1"/>
</dbReference>
<feature type="transmembrane region" description="Helical" evidence="14">
    <location>
        <begin position="579"/>
        <end position="596"/>
    </location>
</feature>
<dbReference type="GO" id="GO:0055078">
    <property type="term" value="P:sodium ion homeostasis"/>
    <property type="evidence" value="ECO:0007669"/>
    <property type="project" value="TreeGrafter"/>
</dbReference>
<keyword evidence="14" id="KW-0739">Sodium transport</keyword>
<evidence type="ECO:0000256" key="9">
    <source>
        <dbReference type="ARBA" id="ARBA00023180"/>
    </source>
</evidence>
<evidence type="ECO:0000256" key="5">
    <source>
        <dbReference type="ARBA" id="ARBA00022737"/>
    </source>
</evidence>
<dbReference type="FunFam" id="1.20.5.1190:FF:000006">
    <property type="entry name" value="Sodium channel protein"/>
    <property type="match status" value="1"/>
</dbReference>
<dbReference type="Pfam" id="PF24609">
    <property type="entry name" value="IQ_SCN5A_C"/>
    <property type="match status" value="1"/>
</dbReference>
<feature type="domain" description="Sodium ion transport-associated" evidence="17">
    <location>
        <begin position="754"/>
        <end position="938"/>
    </location>
</feature>
<feature type="compositionally biased region" description="Basic and acidic residues" evidence="15">
    <location>
        <begin position="15"/>
        <end position="36"/>
    </location>
</feature>
<dbReference type="FunFam" id="1.20.120.350:FF:000083">
    <property type="entry name" value="Sodium channel protein"/>
    <property type="match status" value="1"/>
</dbReference>
<evidence type="ECO:0000313" key="20">
    <source>
        <dbReference type="Proteomes" id="UP000326062"/>
    </source>
</evidence>
<evidence type="ECO:0000256" key="6">
    <source>
        <dbReference type="ARBA" id="ARBA00022989"/>
    </source>
</evidence>
<evidence type="ECO:0000256" key="12">
    <source>
        <dbReference type="ARBA" id="ARBA00060976"/>
    </source>
</evidence>
<evidence type="ECO:0000256" key="3">
    <source>
        <dbReference type="ARBA" id="ARBA00022553"/>
    </source>
</evidence>
<keyword evidence="5" id="KW-0677">Repeat</keyword>
<keyword evidence="14" id="KW-0406">Ion transport</keyword>
<keyword evidence="9" id="KW-0325">Glycoprotein</keyword>
<dbReference type="FunFam" id="1.10.287.70:FF:000112">
    <property type="entry name" value="Sodium channel protein"/>
    <property type="match status" value="1"/>
</dbReference>
<feature type="transmembrane region" description="Helical" evidence="14">
    <location>
        <begin position="246"/>
        <end position="268"/>
    </location>
</feature>
<feature type="transmembrane region" description="Helical" evidence="14">
    <location>
        <begin position="1308"/>
        <end position="1330"/>
    </location>
</feature>
<dbReference type="InterPro" id="IPR044564">
    <property type="entry name" value="Na_chnl_inactivation_gate"/>
</dbReference>
<feature type="domain" description="Ion transport" evidence="16">
    <location>
        <begin position="130"/>
        <end position="413"/>
    </location>
</feature>
<dbReference type="FunFam" id="1.20.120.350:FF:000057">
    <property type="entry name" value="Sodium channel protein"/>
    <property type="match status" value="1"/>
</dbReference>
<dbReference type="InterPro" id="IPR027359">
    <property type="entry name" value="Volt_channel_dom_sf"/>
</dbReference>
<keyword evidence="14" id="KW-0407">Ion channel</keyword>
<dbReference type="GO" id="GO:0005248">
    <property type="term" value="F:voltage-gated sodium channel activity"/>
    <property type="evidence" value="ECO:0007669"/>
    <property type="project" value="InterPro"/>
</dbReference>
<name>A0A5J5MJS8_MUNRE</name>
<evidence type="ECO:0000256" key="1">
    <source>
        <dbReference type="ARBA" id="ARBA00004651"/>
    </source>
</evidence>
<keyword evidence="14" id="KW-0894">Sodium channel</keyword>
<dbReference type="Proteomes" id="UP000326062">
    <property type="component" value="Chromosome 3"/>
</dbReference>
<evidence type="ECO:0000256" key="7">
    <source>
        <dbReference type="ARBA" id="ARBA00023136"/>
    </source>
</evidence>
<dbReference type="Gene3D" id="1.10.238.10">
    <property type="entry name" value="EF-hand"/>
    <property type="match status" value="1"/>
</dbReference>
<sequence length="1708" mass="196531">MASPEPKSLVPFTRESLEVMEQHSTKKSSEEDKEDLKPNCDLEVGKELPFVYGSLPQAMVSEPLEDVDPYYTNKKTFIVLNKKRTIFRFSATWCTLSPFSSIRRATIKILVHPYPFLLVLNCTNIKCNYSIQILLHVLTDCIFMSMTDLPRWGPALQNTLLGIYTFEILVKLIARGIWAGPFYFFGDSWNWLDFTVTLFEHISRYSPLNFISLFRIMRNLRILKIIPLNQGMNSFVGILIHCLKKLTVVIILTLFFLSVFSLIGMGLFMGNLKHKCLRWPQENETDMLNNRTGNPYYIRETENFYYLEGERYALLCGNRSDASQCPEGYVCVKAGVNPDDGYTNFDNFGWALLALFRLMMQDYPEALYHQILYASGKVYMIFFVVISFWFAFYMASLFLGLLAVSYEEEKQTATEKSKIDQEFQKSLPELQEEKITAETKTIQIEMKKRSSASMMTSLDASDDATINHKEVSELEKSRQRCPFCWYRCAKTLLIWDCSPCWLKLKEFVHRIIMDPFTDLFLIICIILNINFLALEHYPMSLESSNILSIGNMVFIGIFTTEMMFKIIALHPYGYFQVGWNIYDSLIVFHGLAELYLTNFHELAILRSFRVLRIFRLGRYWPTFKILMLTLCNSIVALKDLVLLLFTFIFFSAVVGLNLYGSNYKKYVCNINEDCQLPHWHMHDFFHSFLNVFRILCGEWIETLWDCFKVAGQLSCIPFYMMVILIGKLLILYLFLALIISFGSYKPATTEENDEAKNLQRAMARIKKGINYVLSKILCKKQNVLEETMDNVSDIYVKENISDHTLSELSNTQDFLKDKEKSSGTEKNTMTENESQSLIPSPSVSETVPIASEESDIENPDNKEIQSKSGDGSSKEKVKQSSSSECSTVDIVLSEEEEMVYEHEKPKHLRNVYERRSSSAQISRGPKKGKIWQNIRKTCCKIVENSCFRCFIGLVTLLSTGALAFEDIYIDQRKTIKILLEYADMIFTYIFILEMLLKWMAYGFKAYFTNGWYKLDFMVVIVFCLSLIGKSREELKPLVSIKFLRALRVLSQFEKMKVVVRALIKTTLPTMNVFLVCLMIWLAFGIIGVHLFAGKFYECIDPTSGERFPLSEVMNRSQCESLVFNESMPWENAKLNFDNVGISFLSLLQVATFNGWIAIMNSAVDSTDVDMQPNFENSIYMYCYFIDFIIIGLFLPLSMLIGAIVANFHKHKIKISINILCQSMPKLGGRGGSNIFITVKQKKQYRALKKLMYEDSQKPVPHPENKFQRFIFDLVTSRVFNIIIMTLICFQAITIMIQSDEQSPQIDTALFWINSVYVMLYTGECVLKLIVFHCNYFTSGWNIFDFMVVVFSITGLFLPLMVGYYLVSPSLVQLVLLSRIIHILHPEKGLKLFHNLLLPLMLSLPALLNISLLIFLIMFIYAIFGMYNFAYVKKEAGIDDMSNFETFGSSMLCLFQVTIFAGWDGMLNAIFSSKWSDCDPDKINPGTQVRGDCGNPFLGIIYFVSYIILSRLIIVNMYIVVVMEFLNIASKKQAKTLSEEDFRKFFQVWKRFDPDRTQYIDSSKLSDFAAALDPPLFMAKPNKGQLVAMDLPMAVGDRIHCLDVLLALTKRVMGKDLSMEKVLSEMESGFTLTNTFKITYEPITTTLKRKQEVVSATIIQRAYKSYRLRQSDKNTSDAHMIGGDREGQAIKEDSYIDKAEGVSILQSQV</sequence>
<feature type="transmembrane region" description="Helical" evidence="14">
    <location>
        <begin position="1178"/>
        <end position="1205"/>
    </location>
</feature>
<keyword evidence="4 14" id="KW-0812">Transmembrane</keyword>
<dbReference type="Pfam" id="PF00520">
    <property type="entry name" value="Ion_trans"/>
    <property type="match status" value="4"/>
</dbReference>
<keyword evidence="20" id="KW-1185">Reference proteome</keyword>
<evidence type="ECO:0000256" key="13">
    <source>
        <dbReference type="ARBA" id="ARBA00062705"/>
    </source>
</evidence>
<evidence type="ECO:0000256" key="15">
    <source>
        <dbReference type="SAM" id="MobiDB-lite"/>
    </source>
</evidence>
<feature type="transmembrane region" description="Helical" evidence="14">
    <location>
        <begin position="718"/>
        <end position="742"/>
    </location>
</feature>
<feature type="domain" description="Ion transport" evidence="16">
    <location>
        <begin position="945"/>
        <end position="1209"/>
    </location>
</feature>
<keyword evidence="6 14" id="KW-1133">Transmembrane helix</keyword>
<accession>A0A5J5MJS8</accession>
<comment type="function">
    <text evidence="11">Sodium leak channel functioning as an osmosensor regulating sodium ion levels in various tissues and organs. While most sodium channels are voltage-gated, SCN7A is not and lets sodium flow through membrane along its concentration gradient. In glial cells of the central nervous system, senses body-fluid sodium levels and controls salt intake behavior as well as voluntary water intake through activation of nearby neurons to maintain appropriate sodium levels in the body. By mediating sodium influx into keratinocytes, also plays a role in skin barrier homeostasis.</text>
</comment>
<dbReference type="FunFam" id="1.10.287.70:FF:000091">
    <property type="entry name" value="Sodium channel protein"/>
    <property type="match status" value="1"/>
</dbReference>
<feature type="transmembrane region" description="Helical" evidence="14">
    <location>
        <begin position="1405"/>
        <end position="1431"/>
    </location>
</feature>
<feature type="compositionally biased region" description="Polar residues" evidence="15">
    <location>
        <begin position="824"/>
        <end position="845"/>
    </location>
</feature>
<comment type="caution">
    <text evidence="19">The sequence shown here is derived from an EMBL/GenBank/DDBJ whole genome shotgun (WGS) entry which is preliminary data.</text>
</comment>
<keyword evidence="14" id="KW-0915">Sodium</keyword>
<dbReference type="CDD" id="cd13433">
    <property type="entry name" value="Na_channel_gate"/>
    <property type="match status" value="1"/>
</dbReference>
<dbReference type="InterPro" id="IPR043203">
    <property type="entry name" value="VGCC_Ca_Na"/>
</dbReference>
<keyword evidence="14" id="KW-0813">Transport</keyword>
<proteinExistence type="inferred from homology"/>
<comment type="caution">
    <text evidence="14">Lacks conserved residue(s) required for the propagation of feature annotation.</text>
</comment>
<feature type="compositionally biased region" description="Basic and acidic residues" evidence="15">
    <location>
        <begin position="814"/>
        <end position="823"/>
    </location>
</feature>
<dbReference type="InterPro" id="IPR001696">
    <property type="entry name" value="Na_channel_asu"/>
</dbReference>
<dbReference type="FunFam" id="1.10.238.10:FF:000171">
    <property type="entry name" value="Sodium channel protein"/>
    <property type="match status" value="1"/>
</dbReference>
<dbReference type="GO" id="GO:0001518">
    <property type="term" value="C:voltage-gated sodium channel complex"/>
    <property type="evidence" value="ECO:0007669"/>
    <property type="project" value="UniProtKB-UniRule"/>
</dbReference>
<comment type="function">
    <text evidence="14">Mediates the voltage-dependent sodium ion permeability of excitable membranes. Assuming opened or closed conformations in response to the voltage difference across the membrane, the protein forms a sodium-selective channel through which Na(+) ions may pass in accordance with their electrochemical gradient.</text>
</comment>
<feature type="transmembrane region" description="Helical" evidence="14">
    <location>
        <begin position="1443"/>
        <end position="1462"/>
    </location>
</feature>
<evidence type="ECO:0000256" key="10">
    <source>
        <dbReference type="ARBA" id="ARBA00036239"/>
    </source>
</evidence>
<feature type="transmembrane region" description="Helical" evidence="14">
    <location>
        <begin position="1278"/>
        <end position="1296"/>
    </location>
</feature>
<reference evidence="19 20" key="1">
    <citation type="submission" date="2019-06" db="EMBL/GenBank/DDBJ databases">
        <title>Discovery of a novel chromosome fission-fusion reversal in muntjac.</title>
        <authorList>
            <person name="Mudd A.B."/>
            <person name="Bredeson J.V."/>
            <person name="Baum R."/>
            <person name="Hockemeyer D."/>
            <person name="Rokhsar D.S."/>
        </authorList>
    </citation>
    <scope>NUCLEOTIDE SEQUENCE [LARGE SCALE GENOMIC DNA]</scope>
    <source>
        <strain evidence="19">UCam_UCB_Mr</strain>
        <tissue evidence="19">Fibroblast cell line</tissue>
    </source>
</reference>
<dbReference type="Gene3D" id="1.20.120.350">
    <property type="entry name" value="Voltage-gated potassium channels. Chain C"/>
    <property type="match status" value="4"/>
</dbReference>
<feature type="region of interest" description="Disordered" evidence="15">
    <location>
        <begin position="1"/>
        <end position="36"/>
    </location>
</feature>
<evidence type="ECO:0000259" key="16">
    <source>
        <dbReference type="Pfam" id="PF00520"/>
    </source>
</evidence>
<dbReference type="InterPro" id="IPR058542">
    <property type="entry name" value="IQ_SCN5A_C"/>
</dbReference>
<evidence type="ECO:0000256" key="4">
    <source>
        <dbReference type="ARBA" id="ARBA00022692"/>
    </source>
</evidence>
<feature type="transmembrane region" description="Helical" evidence="14">
    <location>
        <begin position="950"/>
        <end position="969"/>
    </location>
</feature>
<evidence type="ECO:0000256" key="8">
    <source>
        <dbReference type="ARBA" id="ARBA00023157"/>
    </source>
</evidence>
<dbReference type="FunFam" id="1.20.120.350:FF:000059">
    <property type="entry name" value="Sodium channel protein"/>
    <property type="match status" value="1"/>
</dbReference>
<dbReference type="SUPFAM" id="SSF81324">
    <property type="entry name" value="Voltage-gated potassium channels"/>
    <property type="match status" value="4"/>
</dbReference>
<feature type="region of interest" description="Disordered" evidence="15">
    <location>
        <begin position="811"/>
        <end position="882"/>
    </location>
</feature>
<feature type="transmembrane region" description="Helical" evidence="14">
    <location>
        <begin position="981"/>
        <end position="999"/>
    </location>
</feature>
<keyword evidence="3" id="KW-0597">Phosphoprotein</keyword>
<dbReference type="InterPro" id="IPR010526">
    <property type="entry name" value="Na_trans_assoc_dom"/>
</dbReference>
<feature type="transmembrane region" description="Helical" evidence="14">
    <location>
        <begin position="378"/>
        <end position="404"/>
    </location>
</feature>
<comment type="catalytic activity">
    <reaction evidence="10">
        <text>Na(+)(in) = Na(+)(out)</text>
        <dbReference type="Rhea" id="RHEA:34963"/>
        <dbReference type="ChEBI" id="CHEBI:29101"/>
    </reaction>
</comment>
<evidence type="ECO:0000256" key="11">
    <source>
        <dbReference type="ARBA" id="ARBA00055010"/>
    </source>
</evidence>
<feature type="domain" description="Ion transport" evidence="16">
    <location>
        <begin position="515"/>
        <end position="740"/>
    </location>
</feature>
<evidence type="ECO:0000259" key="18">
    <source>
        <dbReference type="Pfam" id="PF24609"/>
    </source>
</evidence>
<evidence type="ECO:0000256" key="2">
    <source>
        <dbReference type="ARBA" id="ARBA00022475"/>
    </source>
</evidence>
<evidence type="ECO:0000259" key="17">
    <source>
        <dbReference type="Pfam" id="PF06512"/>
    </source>
</evidence>
<feature type="domain" description="SCN5A-like C-terminal IQ motif" evidence="18">
    <location>
        <begin position="1644"/>
        <end position="1676"/>
    </location>
</feature>
<keyword evidence="14" id="KW-0851">Voltage-gated channel</keyword>
<keyword evidence="8" id="KW-1015">Disulfide bond</keyword>
<dbReference type="FunFam" id="1.20.120.350:FF:000002">
    <property type="entry name" value="Sodium channel protein"/>
    <property type="match status" value="1"/>
</dbReference>
<keyword evidence="2" id="KW-1003">Cell membrane</keyword>
<feature type="transmembrane region" description="Helical" evidence="14">
    <location>
        <begin position="546"/>
        <end position="567"/>
    </location>
</feature>
<dbReference type="InterPro" id="IPR005821">
    <property type="entry name" value="Ion_trans_dom"/>
</dbReference>
<feature type="transmembrane region" description="Helical" evidence="14">
    <location>
        <begin position="1011"/>
        <end position="1028"/>
    </location>
</feature>
<feature type="domain" description="Ion transport" evidence="16">
    <location>
        <begin position="1277"/>
        <end position="1528"/>
    </location>
</feature>
<dbReference type="Pfam" id="PF06512">
    <property type="entry name" value="Na_trans_assoc"/>
    <property type="match status" value="1"/>
</dbReference>
<feature type="transmembrane region" description="Helical" evidence="14">
    <location>
        <begin position="1499"/>
        <end position="1525"/>
    </location>
</feature>
<organism evidence="19 20">
    <name type="scientific">Muntiacus reevesi</name>
    <name type="common">Reeves' muntjac</name>
    <name type="synonym">Cervus reevesi</name>
    <dbReference type="NCBI Taxonomy" id="9886"/>
    <lineage>
        <taxon>Eukaryota</taxon>
        <taxon>Metazoa</taxon>
        <taxon>Chordata</taxon>
        <taxon>Craniata</taxon>
        <taxon>Vertebrata</taxon>
        <taxon>Euteleostomi</taxon>
        <taxon>Mammalia</taxon>
        <taxon>Eutheria</taxon>
        <taxon>Laurasiatheria</taxon>
        <taxon>Artiodactyla</taxon>
        <taxon>Ruminantia</taxon>
        <taxon>Pecora</taxon>
        <taxon>Cervidae</taxon>
        <taxon>Muntiacinae</taxon>
        <taxon>Muntiacus</taxon>
    </lineage>
</organism>
<comment type="subcellular location">
    <subcellularLocation>
        <location evidence="1 14">Cell membrane</location>
        <topology evidence="1 14">Multi-pass membrane protein</topology>
    </subcellularLocation>
</comment>
<dbReference type="EMBL" id="VCEB01000003">
    <property type="protein sequence ID" value="KAB0379631.1"/>
    <property type="molecule type" value="Genomic_DNA"/>
</dbReference>
<feature type="transmembrane region" description="Helical" evidence="14">
    <location>
        <begin position="1072"/>
        <end position="1092"/>
    </location>
</feature>
<feature type="transmembrane region" description="Helical" evidence="14">
    <location>
        <begin position="516"/>
        <end position="534"/>
    </location>
</feature>
<evidence type="ECO:0000256" key="14">
    <source>
        <dbReference type="RuleBase" id="RU361132"/>
    </source>
</evidence>
<dbReference type="PANTHER" id="PTHR10037:SF14">
    <property type="entry name" value="SODIUM CHANNEL PROTEIN"/>
    <property type="match status" value="1"/>
</dbReference>
<keyword evidence="7 14" id="KW-0472">Membrane</keyword>
<dbReference type="PANTHER" id="PTHR10037">
    <property type="entry name" value="VOLTAGE-GATED CATION CHANNEL CALCIUM AND SODIUM"/>
    <property type="match status" value="1"/>
</dbReference>
<feature type="transmembrane region" description="Helical" evidence="14">
    <location>
        <begin position="641"/>
        <end position="659"/>
    </location>
</feature>